<dbReference type="SMART" id="SM00822">
    <property type="entry name" value="PKS_KR"/>
    <property type="match status" value="1"/>
</dbReference>
<dbReference type="SUPFAM" id="SSF50129">
    <property type="entry name" value="GroES-like"/>
    <property type="match status" value="1"/>
</dbReference>
<dbReference type="InterPro" id="IPR014043">
    <property type="entry name" value="Acyl_transferase_dom"/>
</dbReference>
<dbReference type="InterPro" id="IPR057326">
    <property type="entry name" value="KR_dom"/>
</dbReference>
<dbReference type="Pfam" id="PF16197">
    <property type="entry name" value="KAsynt_C_assoc"/>
    <property type="match status" value="1"/>
</dbReference>
<dbReference type="EMBL" id="KV878132">
    <property type="protein sequence ID" value="OJJ04870.1"/>
    <property type="molecule type" value="Genomic_DNA"/>
</dbReference>
<evidence type="ECO:0000256" key="6">
    <source>
        <dbReference type="ARBA" id="ARBA00023268"/>
    </source>
</evidence>
<dbReference type="CDD" id="cd05195">
    <property type="entry name" value="enoyl_red"/>
    <property type="match status" value="1"/>
</dbReference>
<keyword evidence="3" id="KW-0808">Transferase</keyword>
<reference evidence="13" key="1">
    <citation type="journal article" date="2017" name="Genome Biol.">
        <title>Comparative genomics reveals high biological diversity and specific adaptations in the industrially and medically important fungal genus Aspergillus.</title>
        <authorList>
            <person name="de Vries R.P."/>
            <person name="Riley R."/>
            <person name="Wiebenga A."/>
            <person name="Aguilar-Osorio G."/>
            <person name="Amillis S."/>
            <person name="Uchima C.A."/>
            <person name="Anderluh G."/>
            <person name="Asadollahi M."/>
            <person name="Askin M."/>
            <person name="Barry K."/>
            <person name="Battaglia E."/>
            <person name="Bayram O."/>
            <person name="Benocci T."/>
            <person name="Braus-Stromeyer S.A."/>
            <person name="Caldana C."/>
            <person name="Canovas D."/>
            <person name="Cerqueira G.C."/>
            <person name="Chen F."/>
            <person name="Chen W."/>
            <person name="Choi C."/>
            <person name="Clum A."/>
            <person name="Dos Santos R.A."/>
            <person name="Damasio A.R."/>
            <person name="Diallinas G."/>
            <person name="Emri T."/>
            <person name="Fekete E."/>
            <person name="Flipphi M."/>
            <person name="Freyberg S."/>
            <person name="Gallo A."/>
            <person name="Gournas C."/>
            <person name="Habgood R."/>
            <person name="Hainaut M."/>
            <person name="Harispe M.L."/>
            <person name="Henrissat B."/>
            <person name="Hilden K.S."/>
            <person name="Hope R."/>
            <person name="Hossain A."/>
            <person name="Karabika E."/>
            <person name="Karaffa L."/>
            <person name="Karanyi Z."/>
            <person name="Krasevec N."/>
            <person name="Kuo A."/>
            <person name="Kusch H."/>
            <person name="LaButti K."/>
            <person name="Lagendijk E.L."/>
            <person name="Lapidus A."/>
            <person name="Levasseur A."/>
            <person name="Lindquist E."/>
            <person name="Lipzen A."/>
            <person name="Logrieco A.F."/>
            <person name="MacCabe A."/>
            <person name="Maekelae M.R."/>
            <person name="Malavazi I."/>
            <person name="Melin P."/>
            <person name="Meyer V."/>
            <person name="Mielnichuk N."/>
            <person name="Miskei M."/>
            <person name="Molnar A.P."/>
            <person name="Mule G."/>
            <person name="Ngan C.Y."/>
            <person name="Orejas M."/>
            <person name="Orosz E."/>
            <person name="Ouedraogo J.P."/>
            <person name="Overkamp K.M."/>
            <person name="Park H.-S."/>
            <person name="Perrone G."/>
            <person name="Piumi F."/>
            <person name="Punt P.J."/>
            <person name="Ram A.F."/>
            <person name="Ramon A."/>
            <person name="Rauscher S."/>
            <person name="Record E."/>
            <person name="Riano-Pachon D.M."/>
            <person name="Robert V."/>
            <person name="Roehrig J."/>
            <person name="Ruller R."/>
            <person name="Salamov A."/>
            <person name="Salih N.S."/>
            <person name="Samson R.A."/>
            <person name="Sandor E."/>
            <person name="Sanguinetti M."/>
            <person name="Schuetze T."/>
            <person name="Sepcic K."/>
            <person name="Shelest E."/>
            <person name="Sherlock G."/>
            <person name="Sophianopoulou V."/>
            <person name="Squina F.M."/>
            <person name="Sun H."/>
            <person name="Susca A."/>
            <person name="Todd R.B."/>
            <person name="Tsang A."/>
            <person name="Unkles S.E."/>
            <person name="van de Wiele N."/>
            <person name="van Rossen-Uffink D."/>
            <person name="Oliveira J.V."/>
            <person name="Vesth T.C."/>
            <person name="Visser J."/>
            <person name="Yu J.-H."/>
            <person name="Zhou M."/>
            <person name="Andersen M.R."/>
            <person name="Archer D.B."/>
            <person name="Baker S.E."/>
            <person name="Benoit I."/>
            <person name="Brakhage A.A."/>
            <person name="Braus G.H."/>
            <person name="Fischer R."/>
            <person name="Frisvad J.C."/>
            <person name="Goldman G.H."/>
            <person name="Houbraken J."/>
            <person name="Oakley B."/>
            <person name="Pocsi I."/>
            <person name="Scazzocchio C."/>
            <person name="Seiboth B."/>
            <person name="vanKuyk P.A."/>
            <person name="Wortman J."/>
            <person name="Dyer P.S."/>
            <person name="Grigoriev I.V."/>
        </authorList>
    </citation>
    <scope>NUCLEOTIDE SEQUENCE [LARGE SCALE GENOMIC DNA]</scope>
    <source>
        <strain evidence="13">CBS 583.65</strain>
    </source>
</reference>
<dbReference type="Gene3D" id="3.90.180.10">
    <property type="entry name" value="Medium-chain alcohol dehydrogenases, catalytic domain"/>
    <property type="match status" value="1"/>
</dbReference>
<dbReference type="Pfam" id="PF00698">
    <property type="entry name" value="Acyl_transf_1"/>
    <property type="match status" value="1"/>
</dbReference>
<dbReference type="Gene3D" id="3.40.50.720">
    <property type="entry name" value="NAD(P)-binding Rossmann-like Domain"/>
    <property type="match status" value="2"/>
</dbReference>
<evidence type="ECO:0000256" key="4">
    <source>
        <dbReference type="ARBA" id="ARBA00022857"/>
    </source>
</evidence>
<dbReference type="SMART" id="SM00829">
    <property type="entry name" value="PKS_ER"/>
    <property type="match status" value="1"/>
</dbReference>
<dbReference type="Pfam" id="PF00107">
    <property type="entry name" value="ADH_zinc_N"/>
    <property type="match status" value="1"/>
</dbReference>
<dbReference type="GeneID" id="63730511"/>
<dbReference type="InterPro" id="IPR009081">
    <property type="entry name" value="PP-bd_ACP"/>
</dbReference>
<dbReference type="GO" id="GO:0004315">
    <property type="term" value="F:3-oxoacyl-[acyl-carrier-protein] synthase activity"/>
    <property type="evidence" value="ECO:0007669"/>
    <property type="project" value="InterPro"/>
</dbReference>
<dbReference type="InterPro" id="IPR049900">
    <property type="entry name" value="PKS_mFAS_DH"/>
</dbReference>
<dbReference type="SMART" id="SM00826">
    <property type="entry name" value="PKS_DH"/>
    <property type="match status" value="1"/>
</dbReference>
<keyword evidence="5" id="KW-0560">Oxidoreductase</keyword>
<dbReference type="PROSITE" id="PS00606">
    <property type="entry name" value="KS3_1"/>
    <property type="match status" value="1"/>
</dbReference>
<dbReference type="CDD" id="cd00833">
    <property type="entry name" value="PKS"/>
    <property type="match status" value="1"/>
</dbReference>
<dbReference type="GO" id="GO:0004312">
    <property type="term" value="F:fatty acid synthase activity"/>
    <property type="evidence" value="ECO:0007669"/>
    <property type="project" value="TreeGrafter"/>
</dbReference>
<proteinExistence type="predicted"/>
<dbReference type="InterPro" id="IPR020807">
    <property type="entry name" value="PKS_DH"/>
</dbReference>
<dbReference type="OrthoDB" id="329835at2759"/>
<gene>
    <name evidence="12" type="ORF">ASPVEDRAFT_54958</name>
</gene>
<dbReference type="InterPro" id="IPR016035">
    <property type="entry name" value="Acyl_Trfase/lysoPLipase"/>
</dbReference>
<dbReference type="InterPro" id="IPR020843">
    <property type="entry name" value="ER"/>
</dbReference>
<dbReference type="Gene3D" id="3.40.366.10">
    <property type="entry name" value="Malonyl-Coenzyme A Acyl Carrier Protein, domain 2"/>
    <property type="match status" value="1"/>
</dbReference>
<dbReference type="GO" id="GO:0032259">
    <property type="term" value="P:methylation"/>
    <property type="evidence" value="ECO:0007669"/>
    <property type="project" value="UniProtKB-KW"/>
</dbReference>
<dbReference type="Pfam" id="PF00109">
    <property type="entry name" value="ketoacyl-synt"/>
    <property type="match status" value="1"/>
</dbReference>
<evidence type="ECO:0000256" key="3">
    <source>
        <dbReference type="ARBA" id="ARBA00022679"/>
    </source>
</evidence>
<dbReference type="InterPro" id="IPR001227">
    <property type="entry name" value="Ac_transferase_dom_sf"/>
</dbReference>
<evidence type="ECO:0000259" key="10">
    <source>
        <dbReference type="PROSITE" id="PS52004"/>
    </source>
</evidence>
<dbReference type="PROSITE" id="PS52019">
    <property type="entry name" value="PKS_MFAS_DH"/>
    <property type="match status" value="1"/>
</dbReference>
<dbReference type="InterPro" id="IPR056501">
    <property type="entry name" value="NAD-bd_HRPKS_sdrA"/>
</dbReference>
<keyword evidence="2" id="KW-0597">Phosphoprotein</keyword>
<dbReference type="InterPro" id="IPR020841">
    <property type="entry name" value="PKS_Beta-ketoAc_synthase_dom"/>
</dbReference>
<dbReference type="SUPFAM" id="SSF55048">
    <property type="entry name" value="Probable ACP-binding domain of malonyl-CoA ACP transacylase"/>
    <property type="match status" value="1"/>
</dbReference>
<dbReference type="InterPro" id="IPR013154">
    <property type="entry name" value="ADH-like_N"/>
</dbReference>
<dbReference type="GO" id="GO:1901336">
    <property type="term" value="P:lactone biosynthetic process"/>
    <property type="evidence" value="ECO:0007669"/>
    <property type="project" value="UniProtKB-ARBA"/>
</dbReference>
<dbReference type="SMART" id="SM00825">
    <property type="entry name" value="PKS_KS"/>
    <property type="match status" value="1"/>
</dbReference>
<dbReference type="InterPro" id="IPR016036">
    <property type="entry name" value="Malonyl_transacylase_ACP-bd"/>
</dbReference>
<dbReference type="RefSeq" id="XP_040670632.1">
    <property type="nucleotide sequence ID" value="XM_040815000.1"/>
</dbReference>
<keyword evidence="13" id="KW-1185">Reference proteome</keyword>
<keyword evidence="1" id="KW-0596">Phosphopantetheine</keyword>
<evidence type="ECO:0000256" key="5">
    <source>
        <dbReference type="ARBA" id="ARBA00023002"/>
    </source>
</evidence>
<dbReference type="FunFam" id="3.40.50.720:FF:000209">
    <property type="entry name" value="Polyketide synthase Pks12"/>
    <property type="match status" value="1"/>
</dbReference>
<protein>
    <submittedName>
        <fullName evidence="12">Uncharacterized protein</fullName>
    </submittedName>
</protein>
<evidence type="ECO:0000313" key="12">
    <source>
        <dbReference type="EMBL" id="OJJ04870.1"/>
    </source>
</evidence>
<sequence length="2387" mass="259635">MAPYLQDDSFSSSSEASTPQLLTRVDCVTAQPEPIAIVGMGCRLPGGIKNPDDLWKLLIEEQSGQCDVPPSRWNIEGFYHLNSQRPGSMNTKGGYFIQDDIRQFDNSFFGINNLEATYMDPQQRKLLEVCYECLESAGATLEDIDGANIGCYVGNFTIDYITMQAKDAEYFHRYHATGMGTTILSNRISHVFNLTGPSVVLDTACSSSLYAIHMACAAIDAGECDAAIAAGANLIQSPEQHLGTMKAGVLSGTSTCHTFDASADGYGRADGIGALYLKRLSKALEDNDPIRGVIRGSAVNANGRTNGITLPSSDGQEAVIRKAYAKAGLEHRFHETNYVECHGTGTAVGDPIELEAVSRVFKKRPVHSPLYVGSLKTNLGHSEAASGFSSVFKVVMAMEKGTIPPTIGVQNLNPKIKTDDWRVKIVTNSMDWPIARPSLLVPKPVVRAGVNSFGYGGANSHLILESVDNFVPEQLGLSSVTLSEMKSTFILPVSANSWSSLEGQIRSLSLYSQDVNVVDLAYTLGARRSKLSCRGYAIIGQAGLGSMSLEDFTTGEQKPSSTKLPVAFVFTGQGAQWAQMGKELIQEVPSFRKSLVELDNVLQRLPHAPSWSLRQALLAPKETSQINHVTRSQPLCTAIQIAFVDLLRKWGIEAEAVIGHSSGEIAAAYAAGLLTAAEAIVVAYYRGYVVGHSRALAGQKGGMAAVGLDRDTADSEIEALSLADSIRVACVNSPENVTISGDVEGIDTILDHLQGKGVFARKLNTNNRAYHSHHMSLIGEEYEELLHDNLPHGPHYTQKHHKARWVSSVTGQAVTGKVQPSYWRTNLESPVLFSDAVEGLIHGSKYHLIELGPHSALELPIKQTMSAIGIKPGSFHYSTALTRNKNGLTCLLSLVGDLFLHGHSIDFAQVNYVESPITALAVHDSKYPSHQGKVIPNLPPYTWSYDTLLWSECRASTEFRNRKYPHHDLLGSQRPGGDGVHTTWRNVLKVEDVPWLVDHKLNETVVFPGAGYIAMGIEAICQVNGQNVSDPALAIGLRQFRILKALVLSTDSNAAGVEIFTTLKRVALSATSSSKTWWEFEVCSYQDGLSTTHATGKIKIAEEKEKRYGKDLAKPDIIPAESKTDLEALAVRNWYGQFTKVGLNYGPQFAALEEIRTPRGKVGRYSLSKTQLLQGGGEGKAAQSRYLVHPITIDVMLQAGIIASTSGTIRDLRAHVPVSIEEASFRAPSSASQEAYQIDASAKKIGFSAYMLNACLYDQNDSPCATLENVRVTGYQGAAQTSDEEMREPMLRVLWKPDITTMTSEGLTQYLSSCANNESQQMAAVVDIISHKNPRLRVLDMTGSDELTEGFLDVLRAHTAFKRYRTYSKGHITEDGELQVRDADALTKLNNKDKFDLVILGSNLSSEVSRFTEYLENGGSILRITSTPNQMDGHTTLRTVTQTGDILEIITPDGKPKADTTHDDILIVEDTEKSPLGDALAQYLSNIFDQPVRRALLGELSESTITPKTFVISAIELNRPVLASLTAEEMVSIKHITDKALHLLWLTAGDALNGTRPDFALMSGLSRALMLEQPSLHITILDLDVTLPTSQTLNGIAAVLRQSAESAVPDCEYALKNGTLHISRMLPEETMNETFREKQDEIPRLLPLKDASPARLSIGTVGQFDTLAFRQEAADESPLAPGTVEIEVKSVGLNAKDFYALAGKVNTKDAVCKLECSGIVTKVASEGIQNLSIGDRVVSMGPGHFSTYERIPEWACQKLLDDEDFDTVATLPLVFSTAIYALHHRANLQNGESVLIHSAAGGLGIAAIQIAQLAGAEIYATVSTDEKKEYLVEAFGLRREHIFNSRSSSFLDGLLAVTGGRGVDVVLNSLTGDLLHDSWRACAPWGRFVEVGKQDIVDAGKLDMEVFQRNVTFTAFDLSELSDESQPRLNRIASGYVIGLGVWSLLTVSSLLAETMSLYREGKIKSIEPLKVFDSSEITQAYRYFGLGNRMGKIAISLQNGESLIPTLSRKYSTTFSPDKSYLMVGCLGGLGRSISKWMAKQGARKFVFIGRSGTNKEPARLLVEDLQASGAEVVVIRGDVGVYADVQAAVSAIHGPIGGIIQAAMGLNEALWTRMPVEYWHTGIDPKLIGSWNLYNALEARGGDLDFFLMTSSVSGSVGTATEGNYCAANYFLDVFARFLRSKGLPGVSIGLGMISEVGYLHENPEIEALLLRKGIQAINEDELLQIIDISLKSSWNTSASYEYDRMASCHVLTGLEPLGLKRLQKAGFSGSNPTLNDPRAAVLASVLDSDTDQALKGNGGSDVPSDIEAVTDMIVQRFSNLVLQQVDKIDPTRALSKFGMDSMLAAEFRTWFYQAFKVDVPFLTLLAESTTLVALGELVMDQMGN</sequence>
<dbReference type="InterPro" id="IPR013149">
    <property type="entry name" value="ADH-like_C"/>
</dbReference>
<dbReference type="GO" id="GO:0044550">
    <property type="term" value="P:secondary metabolite biosynthetic process"/>
    <property type="evidence" value="ECO:0007669"/>
    <property type="project" value="TreeGrafter"/>
</dbReference>
<dbReference type="SUPFAM" id="SSF51735">
    <property type="entry name" value="NAD(P)-binding Rossmann-fold domains"/>
    <property type="match status" value="2"/>
</dbReference>
<dbReference type="SUPFAM" id="SSF53901">
    <property type="entry name" value="Thiolase-like"/>
    <property type="match status" value="1"/>
</dbReference>
<dbReference type="SMART" id="SM00827">
    <property type="entry name" value="PKS_AT"/>
    <property type="match status" value="1"/>
</dbReference>
<dbReference type="InterPro" id="IPR020806">
    <property type="entry name" value="PKS_PP-bd"/>
</dbReference>
<dbReference type="InterPro" id="IPR014031">
    <property type="entry name" value="Ketoacyl_synth_C"/>
</dbReference>
<dbReference type="InterPro" id="IPR036291">
    <property type="entry name" value="NAD(P)-bd_dom_sf"/>
</dbReference>
<dbReference type="PROSITE" id="PS50075">
    <property type="entry name" value="CARRIER"/>
    <property type="match status" value="1"/>
</dbReference>
<evidence type="ECO:0000256" key="1">
    <source>
        <dbReference type="ARBA" id="ARBA00022450"/>
    </source>
</evidence>
<accession>A0A1L9PTK1</accession>
<keyword evidence="7" id="KW-0012">Acyltransferase</keyword>
<dbReference type="GO" id="GO:0006633">
    <property type="term" value="P:fatty acid biosynthetic process"/>
    <property type="evidence" value="ECO:0007669"/>
    <property type="project" value="InterPro"/>
</dbReference>
<dbReference type="InterPro" id="IPR050091">
    <property type="entry name" value="PKS_NRPS_Biosynth_Enz"/>
</dbReference>
<dbReference type="InterPro" id="IPR014030">
    <property type="entry name" value="Ketoacyl_synth_N"/>
</dbReference>
<dbReference type="PROSITE" id="PS52004">
    <property type="entry name" value="KS3_2"/>
    <property type="match status" value="1"/>
</dbReference>
<feature type="region of interest" description="N-terminal hotdog fold" evidence="8">
    <location>
        <begin position="967"/>
        <end position="1105"/>
    </location>
</feature>
<dbReference type="Pfam" id="PF00550">
    <property type="entry name" value="PP-binding"/>
    <property type="match status" value="1"/>
</dbReference>
<dbReference type="Pfam" id="PF02801">
    <property type="entry name" value="Ketoacyl-synt_C"/>
    <property type="match status" value="1"/>
</dbReference>
<dbReference type="Proteomes" id="UP000184073">
    <property type="component" value="Unassembled WGS sequence"/>
</dbReference>
<dbReference type="SUPFAM" id="SSF52151">
    <property type="entry name" value="FabD/lysophospholipase-like"/>
    <property type="match status" value="1"/>
</dbReference>
<dbReference type="Gene3D" id="3.40.47.10">
    <property type="match status" value="1"/>
</dbReference>
<organism evidence="12 13">
    <name type="scientific">Aspergillus versicolor CBS 583.65</name>
    <dbReference type="NCBI Taxonomy" id="1036611"/>
    <lineage>
        <taxon>Eukaryota</taxon>
        <taxon>Fungi</taxon>
        <taxon>Dikarya</taxon>
        <taxon>Ascomycota</taxon>
        <taxon>Pezizomycotina</taxon>
        <taxon>Eurotiomycetes</taxon>
        <taxon>Eurotiomycetidae</taxon>
        <taxon>Eurotiales</taxon>
        <taxon>Aspergillaceae</taxon>
        <taxon>Aspergillus</taxon>
        <taxon>Aspergillus subgen. Nidulantes</taxon>
    </lineage>
</organism>
<evidence type="ECO:0000259" key="9">
    <source>
        <dbReference type="PROSITE" id="PS50075"/>
    </source>
</evidence>
<dbReference type="Gene3D" id="3.10.129.110">
    <property type="entry name" value="Polyketide synthase dehydratase"/>
    <property type="match status" value="1"/>
</dbReference>
<dbReference type="Pfam" id="PF08659">
    <property type="entry name" value="KR"/>
    <property type="match status" value="1"/>
</dbReference>
<dbReference type="Pfam" id="PF21089">
    <property type="entry name" value="PKS_DH_N"/>
    <property type="match status" value="1"/>
</dbReference>
<dbReference type="GO" id="GO:0031177">
    <property type="term" value="F:phosphopantetheine binding"/>
    <property type="evidence" value="ECO:0007669"/>
    <property type="project" value="InterPro"/>
</dbReference>
<dbReference type="STRING" id="1036611.A0A1L9PTK1"/>
<feature type="active site" description="Proton acceptor; for dehydratase activity" evidence="8">
    <location>
        <position position="999"/>
    </location>
</feature>
<dbReference type="InterPro" id="IPR011032">
    <property type="entry name" value="GroES-like_sf"/>
</dbReference>
<dbReference type="GO" id="GO:0016491">
    <property type="term" value="F:oxidoreductase activity"/>
    <property type="evidence" value="ECO:0007669"/>
    <property type="project" value="UniProtKB-KW"/>
</dbReference>
<feature type="active site" description="Proton donor; for dehydratase activity" evidence="8">
    <location>
        <position position="1194"/>
    </location>
</feature>
<dbReference type="Pfam" id="PF08240">
    <property type="entry name" value="ADH_N"/>
    <property type="match status" value="1"/>
</dbReference>
<name>A0A1L9PTK1_ASPVE</name>
<dbReference type="PANTHER" id="PTHR43775:SF50">
    <property type="entry name" value="HIGHLY REDUCING POLYKETIDE SYNTHASE SRDA"/>
    <property type="match status" value="1"/>
</dbReference>
<keyword evidence="6" id="KW-0511">Multifunctional enzyme</keyword>
<feature type="domain" description="PKS/mFAS DH" evidence="11">
    <location>
        <begin position="967"/>
        <end position="1281"/>
    </location>
</feature>
<dbReference type="Gene3D" id="1.10.1200.10">
    <property type="entry name" value="ACP-like"/>
    <property type="match status" value="1"/>
</dbReference>
<dbReference type="InterPro" id="IPR042104">
    <property type="entry name" value="PKS_dehydratase_sf"/>
</dbReference>
<evidence type="ECO:0000259" key="11">
    <source>
        <dbReference type="PROSITE" id="PS52019"/>
    </source>
</evidence>
<dbReference type="InterPro" id="IPR049551">
    <property type="entry name" value="PKS_DH_C"/>
</dbReference>
<dbReference type="SMART" id="SM00823">
    <property type="entry name" value="PKS_PP"/>
    <property type="match status" value="1"/>
</dbReference>
<feature type="domain" description="Ketosynthase family 3 (KS3)" evidence="10">
    <location>
        <begin position="32"/>
        <end position="466"/>
    </location>
</feature>
<dbReference type="PANTHER" id="PTHR43775">
    <property type="entry name" value="FATTY ACID SYNTHASE"/>
    <property type="match status" value="1"/>
</dbReference>
<dbReference type="InterPro" id="IPR049552">
    <property type="entry name" value="PKS_DH_N"/>
</dbReference>
<evidence type="ECO:0000256" key="7">
    <source>
        <dbReference type="ARBA" id="ARBA00023315"/>
    </source>
</evidence>
<dbReference type="InterPro" id="IPR018201">
    <property type="entry name" value="Ketoacyl_synth_AS"/>
</dbReference>
<evidence type="ECO:0000256" key="2">
    <source>
        <dbReference type="ARBA" id="ARBA00022553"/>
    </source>
</evidence>
<dbReference type="InterPro" id="IPR032821">
    <property type="entry name" value="PKS_assoc"/>
</dbReference>
<dbReference type="GO" id="GO:0008168">
    <property type="term" value="F:methyltransferase activity"/>
    <property type="evidence" value="ECO:0007669"/>
    <property type="project" value="UniProtKB-KW"/>
</dbReference>
<feature type="region of interest" description="C-terminal hotdog fold" evidence="8">
    <location>
        <begin position="1126"/>
        <end position="1281"/>
    </location>
</feature>
<dbReference type="InterPro" id="IPR036736">
    <property type="entry name" value="ACP-like_sf"/>
</dbReference>
<dbReference type="VEuPathDB" id="FungiDB:ASPVEDRAFT_54958"/>
<dbReference type="Pfam" id="PF14765">
    <property type="entry name" value="PS-DH"/>
    <property type="match status" value="1"/>
</dbReference>
<feature type="domain" description="Carrier" evidence="9">
    <location>
        <begin position="2307"/>
        <end position="2385"/>
    </location>
</feature>
<dbReference type="Pfam" id="PF23114">
    <property type="entry name" value="NAD-bd_HRPKS_sdrA"/>
    <property type="match status" value="1"/>
</dbReference>
<evidence type="ECO:0000256" key="8">
    <source>
        <dbReference type="PROSITE-ProRule" id="PRU01363"/>
    </source>
</evidence>
<dbReference type="InterPro" id="IPR016039">
    <property type="entry name" value="Thiolase-like"/>
</dbReference>
<keyword evidence="4" id="KW-0521">NADP</keyword>
<dbReference type="SUPFAM" id="SSF47336">
    <property type="entry name" value="ACP-like"/>
    <property type="match status" value="1"/>
</dbReference>
<evidence type="ECO:0000313" key="13">
    <source>
        <dbReference type="Proteomes" id="UP000184073"/>
    </source>
</evidence>
<dbReference type="InterPro" id="IPR013968">
    <property type="entry name" value="PKS_KR"/>
</dbReference>